<dbReference type="RefSeq" id="WP_069459562.1">
    <property type="nucleotide sequence ID" value="NZ_LYBW01000060.1"/>
</dbReference>
<evidence type="ECO:0000256" key="4">
    <source>
        <dbReference type="ARBA" id="ARBA00007637"/>
    </source>
</evidence>
<keyword evidence="13" id="KW-1185">Reference proteome</keyword>
<proteinExistence type="inferred from homology"/>
<evidence type="ECO:0000256" key="10">
    <source>
        <dbReference type="RuleBase" id="RU366046"/>
    </source>
</evidence>
<dbReference type="NCBIfam" id="TIGR01179">
    <property type="entry name" value="galE"/>
    <property type="match status" value="1"/>
</dbReference>
<dbReference type="STRING" id="1752398.A8M32_16885"/>
<evidence type="ECO:0000256" key="6">
    <source>
        <dbReference type="ARBA" id="ARBA00018569"/>
    </source>
</evidence>
<evidence type="ECO:0000259" key="11">
    <source>
        <dbReference type="Pfam" id="PF01370"/>
    </source>
</evidence>
<evidence type="ECO:0000313" key="12">
    <source>
        <dbReference type="EMBL" id="ODR89860.1"/>
    </source>
</evidence>
<dbReference type="PANTHER" id="PTHR43725">
    <property type="entry name" value="UDP-GLUCOSE 4-EPIMERASE"/>
    <property type="match status" value="1"/>
</dbReference>
<dbReference type="InterPro" id="IPR005886">
    <property type="entry name" value="UDP_G4E"/>
</dbReference>
<dbReference type="Gene3D" id="3.90.25.10">
    <property type="entry name" value="UDP-galactose 4-epimerase, domain 1"/>
    <property type="match status" value="1"/>
</dbReference>
<dbReference type="EC" id="5.1.3.2" evidence="5 10"/>
<comment type="subunit">
    <text evidence="10">Homodimer.</text>
</comment>
<dbReference type="Pfam" id="PF01370">
    <property type="entry name" value="Epimerase"/>
    <property type="match status" value="1"/>
</dbReference>
<comment type="pathway">
    <text evidence="3 10">Carbohydrate metabolism; galactose metabolism.</text>
</comment>
<dbReference type="PANTHER" id="PTHR43725:SF53">
    <property type="entry name" value="UDP-ARABINOSE 4-EPIMERASE 1"/>
    <property type="match status" value="1"/>
</dbReference>
<reference evidence="13" key="1">
    <citation type="submission" date="2016-05" db="EMBL/GenBank/DDBJ databases">
        <authorList>
            <person name="Li Y."/>
        </authorList>
    </citation>
    <scope>NUCLEOTIDE SEQUENCE [LARGE SCALE GENOMIC DNA]</scope>
    <source>
        <strain evidence="13">YIC4027</strain>
    </source>
</reference>
<dbReference type="Proteomes" id="UP000094342">
    <property type="component" value="Unassembled WGS sequence"/>
</dbReference>
<comment type="similarity">
    <text evidence="4 10">Belongs to the NAD(P)-dependent epimerase/dehydratase family.</text>
</comment>
<dbReference type="SUPFAM" id="SSF51735">
    <property type="entry name" value="NAD(P)-binding Rossmann-fold domains"/>
    <property type="match status" value="1"/>
</dbReference>
<evidence type="ECO:0000256" key="2">
    <source>
        <dbReference type="ARBA" id="ARBA00001911"/>
    </source>
</evidence>
<dbReference type="GO" id="GO:0003978">
    <property type="term" value="F:UDP-glucose 4-epimerase activity"/>
    <property type="evidence" value="ECO:0007669"/>
    <property type="project" value="UniProtKB-UniRule"/>
</dbReference>
<evidence type="ECO:0000256" key="1">
    <source>
        <dbReference type="ARBA" id="ARBA00000083"/>
    </source>
</evidence>
<dbReference type="InterPro" id="IPR001509">
    <property type="entry name" value="Epimerase_deHydtase"/>
</dbReference>
<dbReference type="AlphaFoldDB" id="A0A1E3V8G1"/>
<dbReference type="UniPathway" id="UPA00214"/>
<organism evidence="12 13">
    <name type="scientific">Sinorhizobium alkalisoli</name>
    <dbReference type="NCBI Taxonomy" id="1752398"/>
    <lineage>
        <taxon>Bacteria</taxon>
        <taxon>Pseudomonadati</taxon>
        <taxon>Pseudomonadota</taxon>
        <taxon>Alphaproteobacteria</taxon>
        <taxon>Hyphomicrobiales</taxon>
        <taxon>Rhizobiaceae</taxon>
        <taxon>Sinorhizobium/Ensifer group</taxon>
        <taxon>Sinorhizobium</taxon>
    </lineage>
</organism>
<feature type="domain" description="NAD-dependent epimerase/dehydratase" evidence="11">
    <location>
        <begin position="3"/>
        <end position="253"/>
    </location>
</feature>
<dbReference type="GO" id="GO:0033499">
    <property type="term" value="P:galactose catabolic process via UDP-galactose, Leloir pathway"/>
    <property type="evidence" value="ECO:0007669"/>
    <property type="project" value="TreeGrafter"/>
</dbReference>
<dbReference type="EMBL" id="LYBW01000060">
    <property type="protein sequence ID" value="ODR89860.1"/>
    <property type="molecule type" value="Genomic_DNA"/>
</dbReference>
<evidence type="ECO:0000256" key="9">
    <source>
        <dbReference type="ARBA" id="ARBA00023277"/>
    </source>
</evidence>
<comment type="cofactor">
    <cofactor evidence="2 10">
        <name>NAD(+)</name>
        <dbReference type="ChEBI" id="CHEBI:57540"/>
    </cofactor>
</comment>
<accession>A0A1E3V8G1</accession>
<gene>
    <name evidence="12" type="ORF">A8M32_16885</name>
</gene>
<evidence type="ECO:0000313" key="13">
    <source>
        <dbReference type="Proteomes" id="UP000094342"/>
    </source>
</evidence>
<sequence length="344" mass="37222">MAVLVTGGAGYIGSHMVWTLLDAGERVVVLDSLTTGFRWAVAPEARFYFGDVGDRSALARIFAENDIDAVVHFAGSAVVPDSVDNPLVYYDNNTARTRTLIAATIEAGIRRFVFSSTAAVYGPQDTPDPVTETATLRPQSPYGRSKLMSEMMLEDAAAAHDFSYVALRYFNVAGADPLGRAGQSTREATHLIKVACETALGKRRKVDVFGTDYPTADGTGVRDYIHVSDLVDAHGSALAYLRGGGEPLVLNCGYGEGFSVLQVIDAVRRVSGRDFRVDYAPRRPGDAAQVVADPSLARLKLDWVPTHAGLEHIIQSAFDWENYLSRKNSFNGGAEESRRLVVNG</sequence>
<comment type="catalytic activity">
    <reaction evidence="1 10">
        <text>UDP-alpha-D-glucose = UDP-alpha-D-galactose</text>
        <dbReference type="Rhea" id="RHEA:22168"/>
        <dbReference type="ChEBI" id="CHEBI:58885"/>
        <dbReference type="ChEBI" id="CHEBI:66914"/>
        <dbReference type="EC" id="5.1.3.2"/>
    </reaction>
</comment>
<evidence type="ECO:0000256" key="8">
    <source>
        <dbReference type="ARBA" id="ARBA00023235"/>
    </source>
</evidence>
<keyword evidence="8 10" id="KW-0413">Isomerase</keyword>
<evidence type="ECO:0000256" key="7">
    <source>
        <dbReference type="ARBA" id="ARBA00023027"/>
    </source>
</evidence>
<dbReference type="CDD" id="cd05247">
    <property type="entry name" value="UDP_G4E_1_SDR_e"/>
    <property type="match status" value="1"/>
</dbReference>
<keyword evidence="7 10" id="KW-0520">NAD</keyword>
<name>A0A1E3V8G1_9HYPH</name>
<evidence type="ECO:0000256" key="5">
    <source>
        <dbReference type="ARBA" id="ARBA00013189"/>
    </source>
</evidence>
<protein>
    <recommendedName>
        <fullName evidence="6 10">UDP-glucose 4-epimerase</fullName>
        <ecNumber evidence="5 10">5.1.3.2</ecNumber>
    </recommendedName>
</protein>
<evidence type="ECO:0000256" key="3">
    <source>
        <dbReference type="ARBA" id="ARBA00004947"/>
    </source>
</evidence>
<comment type="caution">
    <text evidence="12">The sequence shown here is derived from an EMBL/GenBank/DDBJ whole genome shotgun (WGS) entry which is preliminary data.</text>
</comment>
<dbReference type="OrthoDB" id="9801785at2"/>
<dbReference type="InterPro" id="IPR036291">
    <property type="entry name" value="NAD(P)-bd_dom_sf"/>
</dbReference>
<dbReference type="Gene3D" id="3.40.50.720">
    <property type="entry name" value="NAD(P)-binding Rossmann-like Domain"/>
    <property type="match status" value="1"/>
</dbReference>
<keyword evidence="9 10" id="KW-0119">Carbohydrate metabolism</keyword>